<reference evidence="2" key="1">
    <citation type="submission" date="2022-03" db="EMBL/GenBank/DDBJ databases">
        <authorList>
            <person name="Alioto T."/>
            <person name="Alioto T."/>
            <person name="Gomez Garrido J."/>
        </authorList>
    </citation>
    <scope>NUCLEOTIDE SEQUENCE</scope>
</reference>
<proteinExistence type="predicted"/>
<feature type="non-terminal residue" evidence="2">
    <location>
        <position position="1"/>
    </location>
</feature>
<feature type="non-terminal residue" evidence="2">
    <location>
        <position position="59"/>
    </location>
</feature>
<keyword evidence="3" id="KW-1185">Reference proteome</keyword>
<dbReference type="EMBL" id="OW240914">
    <property type="protein sequence ID" value="CAH2277982.1"/>
    <property type="molecule type" value="Genomic_DNA"/>
</dbReference>
<dbReference type="AlphaFoldDB" id="A0AAD1RUD1"/>
<evidence type="ECO:0000256" key="1">
    <source>
        <dbReference type="SAM" id="Phobius"/>
    </source>
</evidence>
<feature type="transmembrane region" description="Helical" evidence="1">
    <location>
        <begin position="12"/>
        <end position="37"/>
    </location>
</feature>
<evidence type="ECO:0000313" key="3">
    <source>
        <dbReference type="Proteomes" id="UP001295444"/>
    </source>
</evidence>
<keyword evidence="1" id="KW-0472">Membrane</keyword>
<dbReference type="Proteomes" id="UP001295444">
    <property type="component" value="Chromosome 03"/>
</dbReference>
<accession>A0AAD1RUD1</accession>
<name>A0AAD1RUD1_PELCU</name>
<protein>
    <submittedName>
        <fullName evidence="2">Uncharacterized protein</fullName>
    </submittedName>
</protein>
<keyword evidence="1" id="KW-1133">Transmembrane helix</keyword>
<sequence length="59" mass="6819">FRNSIKALNSFTVSSSICISQPEALAFMVLSYFYTLFYKEMAMNVLKPIVPFRFLKVCL</sequence>
<keyword evidence="1" id="KW-0812">Transmembrane</keyword>
<organism evidence="2 3">
    <name type="scientific">Pelobates cultripes</name>
    <name type="common">Western spadefoot toad</name>
    <dbReference type="NCBI Taxonomy" id="61616"/>
    <lineage>
        <taxon>Eukaryota</taxon>
        <taxon>Metazoa</taxon>
        <taxon>Chordata</taxon>
        <taxon>Craniata</taxon>
        <taxon>Vertebrata</taxon>
        <taxon>Euteleostomi</taxon>
        <taxon>Amphibia</taxon>
        <taxon>Batrachia</taxon>
        <taxon>Anura</taxon>
        <taxon>Pelobatoidea</taxon>
        <taxon>Pelobatidae</taxon>
        <taxon>Pelobates</taxon>
    </lineage>
</organism>
<evidence type="ECO:0000313" key="2">
    <source>
        <dbReference type="EMBL" id="CAH2277982.1"/>
    </source>
</evidence>
<gene>
    <name evidence="2" type="ORF">PECUL_23A003256</name>
</gene>